<organism evidence="7 8">
    <name type="scientific">Tilletia horrida</name>
    <dbReference type="NCBI Taxonomy" id="155126"/>
    <lineage>
        <taxon>Eukaryota</taxon>
        <taxon>Fungi</taxon>
        <taxon>Dikarya</taxon>
        <taxon>Basidiomycota</taxon>
        <taxon>Ustilaginomycotina</taxon>
        <taxon>Exobasidiomycetes</taxon>
        <taxon>Tilletiales</taxon>
        <taxon>Tilletiaceae</taxon>
        <taxon>Tilletia</taxon>
    </lineage>
</organism>
<evidence type="ECO:0000313" key="8">
    <source>
        <dbReference type="Proteomes" id="UP001176517"/>
    </source>
</evidence>
<feature type="compositionally biased region" description="Acidic residues" evidence="5">
    <location>
        <begin position="507"/>
        <end position="519"/>
    </location>
</feature>
<gene>
    <name evidence="7" type="ORF">OC846_002997</name>
</gene>
<evidence type="ECO:0000259" key="6">
    <source>
        <dbReference type="PROSITE" id="PS51821"/>
    </source>
</evidence>
<dbReference type="InterPro" id="IPR021740">
    <property type="entry name" value="Velvet"/>
</dbReference>
<dbReference type="Gene3D" id="2.60.40.3960">
    <property type="entry name" value="Velvet domain"/>
    <property type="match status" value="2"/>
</dbReference>
<feature type="region of interest" description="Disordered" evidence="5">
    <location>
        <begin position="445"/>
        <end position="519"/>
    </location>
</feature>
<feature type="compositionally biased region" description="Polar residues" evidence="5">
    <location>
        <begin position="291"/>
        <end position="306"/>
    </location>
</feature>
<feature type="region of interest" description="Disordered" evidence="5">
    <location>
        <begin position="127"/>
        <end position="147"/>
    </location>
</feature>
<keyword evidence="4" id="KW-0539">Nucleus</keyword>
<dbReference type="EMBL" id="JAPDMZ010000067">
    <property type="protein sequence ID" value="KAK0552146.1"/>
    <property type="molecule type" value="Genomic_DNA"/>
</dbReference>
<keyword evidence="8" id="KW-1185">Reference proteome</keyword>
<comment type="caution">
    <text evidence="7">The sequence shown here is derived from an EMBL/GenBank/DDBJ whole genome shotgun (WGS) entry which is preliminary data.</text>
</comment>
<keyword evidence="3" id="KW-0804">Transcription</keyword>
<dbReference type="InterPro" id="IPR038491">
    <property type="entry name" value="Velvet_dom_sf"/>
</dbReference>
<feature type="compositionally biased region" description="Low complexity" evidence="5">
    <location>
        <begin position="495"/>
        <end position="506"/>
    </location>
</feature>
<evidence type="ECO:0000256" key="5">
    <source>
        <dbReference type="SAM" id="MobiDB-lite"/>
    </source>
</evidence>
<accession>A0AAN6JS46</accession>
<evidence type="ECO:0000256" key="1">
    <source>
        <dbReference type="ARBA" id="ARBA00004123"/>
    </source>
</evidence>
<proteinExistence type="predicted"/>
<dbReference type="PANTHER" id="PTHR33572:SF3">
    <property type="entry name" value="VELVET COMPLEX SUBUNIT B"/>
    <property type="match status" value="1"/>
</dbReference>
<feature type="compositionally biased region" description="Gly residues" evidence="5">
    <location>
        <begin position="481"/>
        <end position="494"/>
    </location>
</feature>
<evidence type="ECO:0000256" key="3">
    <source>
        <dbReference type="ARBA" id="ARBA00023163"/>
    </source>
</evidence>
<dbReference type="InterPro" id="IPR037525">
    <property type="entry name" value="Velvet_dom"/>
</dbReference>
<evidence type="ECO:0000256" key="4">
    <source>
        <dbReference type="ARBA" id="ARBA00023242"/>
    </source>
</evidence>
<feature type="domain" description="Velvet" evidence="6">
    <location>
        <begin position="44"/>
        <end position="463"/>
    </location>
</feature>
<feature type="region of interest" description="Disordered" evidence="5">
    <location>
        <begin position="1"/>
        <end position="22"/>
    </location>
</feature>
<evidence type="ECO:0000256" key="2">
    <source>
        <dbReference type="ARBA" id="ARBA00023015"/>
    </source>
</evidence>
<dbReference type="PROSITE" id="PS51821">
    <property type="entry name" value="VELVET"/>
    <property type="match status" value="1"/>
</dbReference>
<reference evidence="7" key="1">
    <citation type="journal article" date="2023" name="PhytoFront">
        <title>Draft Genome Resources of Seven Strains of Tilletia horrida, Causal Agent of Kernel Smut of Rice.</title>
        <authorList>
            <person name="Khanal S."/>
            <person name="Antony Babu S."/>
            <person name="Zhou X.G."/>
        </authorList>
    </citation>
    <scope>NUCLEOTIDE SEQUENCE</scope>
    <source>
        <strain evidence="7">TX6</strain>
    </source>
</reference>
<evidence type="ECO:0000313" key="7">
    <source>
        <dbReference type="EMBL" id="KAK0552146.1"/>
    </source>
</evidence>
<dbReference type="PANTHER" id="PTHR33572">
    <property type="entry name" value="SPORE DEVELOPMENT REGULATOR VOSA"/>
    <property type="match status" value="1"/>
</dbReference>
<dbReference type="AlphaFoldDB" id="A0AAN6JS46"/>
<comment type="subcellular location">
    <subcellularLocation>
        <location evidence="1">Nucleus</location>
    </subcellularLocation>
</comment>
<dbReference type="Proteomes" id="UP001176517">
    <property type="component" value="Unassembled WGS sequence"/>
</dbReference>
<feature type="region of interest" description="Disordered" evidence="5">
    <location>
        <begin position="259"/>
        <end position="338"/>
    </location>
</feature>
<dbReference type="GO" id="GO:0005634">
    <property type="term" value="C:nucleus"/>
    <property type="evidence" value="ECO:0007669"/>
    <property type="project" value="UniProtKB-SubCell"/>
</dbReference>
<keyword evidence="2" id="KW-0805">Transcription regulation</keyword>
<sequence>MIQAANTEERTLPETSVSEVPPSAEELVAAAPPGSSLKGFSRTRNGLRYELVVVQQPSRARMCGFGDKDRRPLSPTLIAKLLIYDAASGRELHPSEVNTSLFFVTSDLVHPDHLTLGPRNVLIHHGGHMPGAFGQQSGPSPSGDESVVSAVLDTGSPSQSHIHFDPHTQSHVFSATPFISQPILSVGQSSHSSDTPHQSWAHIGPATGSFLPAPPYTMPDLMGSDAGTSIQNTNFLSYPTSPQDGSVSFAIATGMAGAFHPVDQPQTPSSAGFPPQMGNMGPGAGPGAGTSMASFDYTSGPPTQSPMGPHSGTLAAAAPNLSQSSGSSTSNQPQTFPVGAVYPPTTALSAVSLTQNLSSDNLTRNLVGSAVASANVLKDLDNRVCIFFVLQDISVRTEGIYRIKLMFADLGLNGTVNRGISEALAETFTDAFIVYSPRRFPGMHDPPELSRKLVSQGVKIPVRSDRKKRSRTRTGESSIGGATGSVGTGGGGWAGADVSAGSGVAAADDDADDDDEDDD</sequence>
<dbReference type="Pfam" id="PF11754">
    <property type="entry name" value="Velvet"/>
    <property type="match status" value="1"/>
</dbReference>
<name>A0AAN6JS46_9BASI</name>
<protein>
    <recommendedName>
        <fullName evidence="6">Velvet domain-containing protein</fullName>
    </recommendedName>
</protein>